<dbReference type="EMBL" id="JARBJD010000012">
    <property type="protein sequence ID" value="KAK2962274.1"/>
    <property type="molecule type" value="Genomic_DNA"/>
</dbReference>
<accession>A0ABQ9YEX9</accession>
<evidence type="ECO:0000256" key="3">
    <source>
        <dbReference type="ARBA" id="ARBA00022643"/>
    </source>
</evidence>
<dbReference type="InterPro" id="IPR036915">
    <property type="entry name" value="Cyclin-like_sf"/>
</dbReference>
<sequence length="682" mass="77286">MSETHQDSHELGIQQALKFIDIASCQLKINELSRATALIFFAQTSEFCKGSSLSLISIAQASLLLASKCEENSRQLKDIVNVTWYNLFPDEPPLLFDDQYFSERTRILMAEQVVIRTLHFDLDLEHPHLYLLNDLASFSTPPEFNQFCYAILNDLYLLPHCYKIPVQVRAKCALLVAVQLVQSNTSTQSSPVDLSNGAHCPFKIPLSLQDHTHETLTSMNSPQTMICPKSDPWEFWKSLHSPRFALAPMVDNSELPFRMQCRKHHVSLCYSPMIVAEKFLADETHRRMVFTTCQEDRPLVVQLAGDNVDTILEAGRQLQGFCDAIDLNLGCPQNYAKRSHFGAWLQDDWTLITQLLTSMVTTLSVPIFAKIRKQVTPARTLGLINTVQNCGISALTIHARTRSQRGKKTGDSDWGTFLGLREKIRIPFIANGSVKNKEHIKTLFEVSGCDCIMIGEGLRRNPFFVDEFVAHDASSLPLSFPGNIVPPALLSQPPTPTPSDPLPIEEEESDAEVDPHPNADDEESGDEKEDEREWEEHQRKAVTEEEMLEMMAGLKGRMAAVEEFISFCEKYPIHIDNVKEMAHRMLLFSHTQHAPTFASYQSRRGRRHWARAEKPKSPFDFHFDIRTDLLAADSLPRVSELLRQLGQRIENDELPPPLPPRHEPAVDVDLEQFDLFGGETDT</sequence>
<evidence type="ECO:0000259" key="15">
    <source>
        <dbReference type="Pfam" id="PF01207"/>
    </source>
</evidence>
<evidence type="ECO:0000256" key="9">
    <source>
        <dbReference type="ARBA" id="ARBA00038890"/>
    </source>
</evidence>
<evidence type="ECO:0000256" key="13">
    <source>
        <dbReference type="ARBA" id="ARBA00049467"/>
    </source>
</evidence>
<dbReference type="EC" id="1.3.1.88" evidence="9"/>
<comment type="catalytic activity">
    <reaction evidence="12">
        <text>5,6-dihydrouridine(16) in tRNA + NAD(+) = uridine(16) in tRNA + NADH + H(+)</text>
        <dbReference type="Rhea" id="RHEA:53380"/>
        <dbReference type="Rhea" id="RHEA-COMP:13543"/>
        <dbReference type="Rhea" id="RHEA-COMP:13544"/>
        <dbReference type="ChEBI" id="CHEBI:15378"/>
        <dbReference type="ChEBI" id="CHEBI:57540"/>
        <dbReference type="ChEBI" id="CHEBI:57945"/>
        <dbReference type="ChEBI" id="CHEBI:65315"/>
        <dbReference type="ChEBI" id="CHEBI:74443"/>
        <dbReference type="EC" id="1.3.1.88"/>
    </reaction>
    <physiologicalReaction direction="right-to-left" evidence="12">
        <dbReference type="Rhea" id="RHEA:53382"/>
    </physiologicalReaction>
</comment>
<keyword evidence="3" id="KW-0288">FMN</keyword>
<evidence type="ECO:0000313" key="17">
    <source>
        <dbReference type="Proteomes" id="UP001281761"/>
    </source>
</evidence>
<evidence type="ECO:0000256" key="12">
    <source>
        <dbReference type="ARBA" id="ARBA00048934"/>
    </source>
</evidence>
<dbReference type="SUPFAM" id="SSF51395">
    <property type="entry name" value="FMN-linked oxidoreductases"/>
    <property type="match status" value="1"/>
</dbReference>
<evidence type="ECO:0000256" key="5">
    <source>
        <dbReference type="ARBA" id="ARBA00022857"/>
    </source>
</evidence>
<evidence type="ECO:0000256" key="1">
    <source>
        <dbReference type="ARBA" id="ARBA00001917"/>
    </source>
</evidence>
<dbReference type="Gene3D" id="3.20.20.70">
    <property type="entry name" value="Aldolase class I"/>
    <property type="match status" value="1"/>
</dbReference>
<organism evidence="16 17">
    <name type="scientific">Blattamonas nauphoetae</name>
    <dbReference type="NCBI Taxonomy" id="2049346"/>
    <lineage>
        <taxon>Eukaryota</taxon>
        <taxon>Metamonada</taxon>
        <taxon>Preaxostyla</taxon>
        <taxon>Oxymonadida</taxon>
        <taxon>Blattamonas</taxon>
    </lineage>
</organism>
<evidence type="ECO:0000256" key="11">
    <source>
        <dbReference type="ARBA" id="ARBA00047652"/>
    </source>
</evidence>
<evidence type="ECO:0000256" key="6">
    <source>
        <dbReference type="ARBA" id="ARBA00023002"/>
    </source>
</evidence>
<evidence type="ECO:0000256" key="7">
    <source>
        <dbReference type="ARBA" id="ARBA00023027"/>
    </source>
</evidence>
<evidence type="ECO:0000256" key="14">
    <source>
        <dbReference type="SAM" id="MobiDB-lite"/>
    </source>
</evidence>
<dbReference type="Proteomes" id="UP001281761">
    <property type="component" value="Unassembled WGS sequence"/>
</dbReference>
<dbReference type="PANTHER" id="PTHR11082">
    <property type="entry name" value="TRNA-DIHYDROURIDINE SYNTHASE"/>
    <property type="match status" value="1"/>
</dbReference>
<feature type="domain" description="DUS-like FMN-binding" evidence="15">
    <location>
        <begin position="246"/>
        <end position="467"/>
    </location>
</feature>
<dbReference type="CDD" id="cd02801">
    <property type="entry name" value="DUS_like_FMN"/>
    <property type="match status" value="1"/>
</dbReference>
<dbReference type="InterPro" id="IPR035587">
    <property type="entry name" value="DUS-like_FMN-bd"/>
</dbReference>
<feature type="region of interest" description="Disordered" evidence="14">
    <location>
        <begin position="487"/>
        <end position="541"/>
    </location>
</feature>
<keyword evidence="17" id="KW-1185">Reference proteome</keyword>
<dbReference type="InterPro" id="IPR018517">
    <property type="entry name" value="tRNA_hU_synthase_CS"/>
</dbReference>
<dbReference type="SUPFAM" id="SSF47954">
    <property type="entry name" value="Cyclin-like"/>
    <property type="match status" value="2"/>
</dbReference>
<dbReference type="PANTHER" id="PTHR11082:SF5">
    <property type="entry name" value="TRNA-DIHYDROURIDINE(16_17) SYNTHASE [NAD(P)(+)]-LIKE"/>
    <property type="match status" value="1"/>
</dbReference>
<dbReference type="Pfam" id="PF01207">
    <property type="entry name" value="Dus"/>
    <property type="match status" value="1"/>
</dbReference>
<keyword evidence="4" id="KW-0819">tRNA processing</keyword>
<evidence type="ECO:0000256" key="8">
    <source>
        <dbReference type="ARBA" id="ARBA00038313"/>
    </source>
</evidence>
<evidence type="ECO:0000256" key="4">
    <source>
        <dbReference type="ARBA" id="ARBA00022694"/>
    </source>
</evidence>
<comment type="catalytic activity">
    <reaction evidence="11">
        <text>5,6-dihydrouridine(16) in tRNA + NADP(+) = uridine(16) in tRNA + NADPH + H(+)</text>
        <dbReference type="Rhea" id="RHEA:53376"/>
        <dbReference type="Rhea" id="RHEA-COMP:13543"/>
        <dbReference type="Rhea" id="RHEA-COMP:13544"/>
        <dbReference type="ChEBI" id="CHEBI:15378"/>
        <dbReference type="ChEBI" id="CHEBI:57783"/>
        <dbReference type="ChEBI" id="CHEBI:58349"/>
        <dbReference type="ChEBI" id="CHEBI:65315"/>
        <dbReference type="ChEBI" id="CHEBI:74443"/>
        <dbReference type="EC" id="1.3.1.88"/>
    </reaction>
    <physiologicalReaction direction="right-to-left" evidence="11">
        <dbReference type="Rhea" id="RHEA:53378"/>
    </physiologicalReaction>
</comment>
<comment type="caution">
    <text evidence="16">The sequence shown here is derived from an EMBL/GenBank/DDBJ whole genome shotgun (WGS) entry which is preliminary data.</text>
</comment>
<keyword evidence="5" id="KW-0521">NADP</keyword>
<reference evidence="16 17" key="1">
    <citation type="journal article" date="2022" name="bioRxiv">
        <title>Genomics of Preaxostyla Flagellates Illuminates Evolutionary Transitions and the Path Towards Mitochondrial Loss.</title>
        <authorList>
            <person name="Novak L.V.F."/>
            <person name="Treitli S.C."/>
            <person name="Pyrih J."/>
            <person name="Halakuc P."/>
            <person name="Pipaliya S.V."/>
            <person name="Vacek V."/>
            <person name="Brzon O."/>
            <person name="Soukal P."/>
            <person name="Eme L."/>
            <person name="Dacks J.B."/>
            <person name="Karnkowska A."/>
            <person name="Elias M."/>
            <person name="Hampl V."/>
        </authorList>
    </citation>
    <scope>NUCLEOTIDE SEQUENCE [LARGE SCALE GENOMIC DNA]</scope>
    <source>
        <strain evidence="16">NAU3</strain>
        <tissue evidence="16">Gut</tissue>
    </source>
</reference>
<evidence type="ECO:0000256" key="10">
    <source>
        <dbReference type="ARBA" id="ARBA00047287"/>
    </source>
</evidence>
<keyword evidence="2" id="KW-0285">Flavoprotein</keyword>
<keyword evidence="6 16" id="KW-0560">Oxidoreductase</keyword>
<gene>
    <name evidence="16" type="ORF">BLNAU_2934</name>
</gene>
<protein>
    <recommendedName>
        <fullName evidence="9">tRNA-dihydrouridine(16/17) synthase [NAD(P)(+)]</fullName>
        <ecNumber evidence="9">1.3.1.88</ecNumber>
    </recommendedName>
</protein>
<dbReference type="InterPro" id="IPR013785">
    <property type="entry name" value="Aldolase_TIM"/>
</dbReference>
<dbReference type="PROSITE" id="PS01136">
    <property type="entry name" value="UPF0034"/>
    <property type="match status" value="1"/>
</dbReference>
<feature type="compositionally biased region" description="Acidic residues" evidence="14">
    <location>
        <begin position="520"/>
        <end position="533"/>
    </location>
</feature>
<comment type="cofactor">
    <cofactor evidence="1">
        <name>FMN</name>
        <dbReference type="ChEBI" id="CHEBI:58210"/>
    </cofactor>
</comment>
<name>A0ABQ9YEX9_9EUKA</name>
<feature type="compositionally biased region" description="Acidic residues" evidence="14">
    <location>
        <begin position="503"/>
        <end position="512"/>
    </location>
</feature>
<dbReference type="GO" id="GO:0016491">
    <property type="term" value="F:oxidoreductase activity"/>
    <property type="evidence" value="ECO:0007669"/>
    <property type="project" value="UniProtKB-KW"/>
</dbReference>
<evidence type="ECO:0000313" key="16">
    <source>
        <dbReference type="EMBL" id="KAK2962274.1"/>
    </source>
</evidence>
<dbReference type="Gene3D" id="1.10.472.10">
    <property type="entry name" value="Cyclin-like"/>
    <property type="match status" value="1"/>
</dbReference>
<comment type="catalytic activity">
    <reaction evidence="10">
        <text>5,6-dihydrouridine(17) in tRNA + NAD(+) = uridine(17) in tRNA + NADH + H(+)</text>
        <dbReference type="Rhea" id="RHEA:53372"/>
        <dbReference type="Rhea" id="RHEA-COMP:13541"/>
        <dbReference type="Rhea" id="RHEA-COMP:13542"/>
        <dbReference type="ChEBI" id="CHEBI:15378"/>
        <dbReference type="ChEBI" id="CHEBI:57540"/>
        <dbReference type="ChEBI" id="CHEBI:57945"/>
        <dbReference type="ChEBI" id="CHEBI:65315"/>
        <dbReference type="ChEBI" id="CHEBI:74443"/>
        <dbReference type="EC" id="1.3.1.88"/>
    </reaction>
    <physiologicalReaction direction="right-to-left" evidence="10">
        <dbReference type="Rhea" id="RHEA:53374"/>
    </physiologicalReaction>
</comment>
<comment type="catalytic activity">
    <reaction evidence="13">
        <text>5,6-dihydrouridine(17) in tRNA + NADP(+) = uridine(17) in tRNA + NADPH + H(+)</text>
        <dbReference type="Rhea" id="RHEA:53368"/>
        <dbReference type="Rhea" id="RHEA-COMP:13541"/>
        <dbReference type="Rhea" id="RHEA-COMP:13542"/>
        <dbReference type="ChEBI" id="CHEBI:15378"/>
        <dbReference type="ChEBI" id="CHEBI:57783"/>
        <dbReference type="ChEBI" id="CHEBI:58349"/>
        <dbReference type="ChEBI" id="CHEBI:65315"/>
        <dbReference type="ChEBI" id="CHEBI:74443"/>
        <dbReference type="EC" id="1.3.1.88"/>
    </reaction>
    <physiologicalReaction direction="right-to-left" evidence="13">
        <dbReference type="Rhea" id="RHEA:53370"/>
    </physiologicalReaction>
</comment>
<comment type="similarity">
    <text evidence="8">Belongs to the Dus family. Dus1 subfamily.</text>
</comment>
<evidence type="ECO:0000256" key="2">
    <source>
        <dbReference type="ARBA" id="ARBA00022630"/>
    </source>
</evidence>
<keyword evidence="7" id="KW-0520">NAD</keyword>
<proteinExistence type="inferred from homology"/>